<keyword evidence="5 7" id="KW-0472">Membrane</keyword>
<comment type="caution">
    <text evidence="9">The sequence shown here is derived from an EMBL/GenBank/DDBJ whole genome shotgun (WGS) entry which is preliminary data.</text>
</comment>
<evidence type="ECO:0000259" key="8">
    <source>
        <dbReference type="Pfam" id="PF04024"/>
    </source>
</evidence>
<evidence type="ECO:0000256" key="3">
    <source>
        <dbReference type="ARBA" id="ARBA00022692"/>
    </source>
</evidence>
<protein>
    <submittedName>
        <fullName evidence="9">Phage shock protein C</fullName>
    </submittedName>
</protein>
<dbReference type="PANTHER" id="PTHR33885">
    <property type="entry name" value="PHAGE SHOCK PROTEIN C"/>
    <property type="match status" value="1"/>
</dbReference>
<feature type="domain" description="Phage shock protein PspC N-terminal" evidence="8">
    <location>
        <begin position="6"/>
        <end position="63"/>
    </location>
</feature>
<dbReference type="PANTHER" id="PTHR33885:SF3">
    <property type="entry name" value="PHAGE SHOCK PROTEIN C"/>
    <property type="match status" value="1"/>
</dbReference>
<dbReference type="Pfam" id="PF04024">
    <property type="entry name" value="PspC"/>
    <property type="match status" value="1"/>
</dbReference>
<evidence type="ECO:0000256" key="5">
    <source>
        <dbReference type="ARBA" id="ARBA00023136"/>
    </source>
</evidence>
<sequence>MNSKHRLTRSSRRIFTGVLGGIAEYFGISVALVRIIFVILTIYPGHILFGLLVYLLLTVLIPEDSGTTHHSTFWGPGQQSRSRKELHDVTEEDADKK</sequence>
<evidence type="ECO:0000313" key="9">
    <source>
        <dbReference type="EMBL" id="GAW99787.1"/>
    </source>
</evidence>
<evidence type="ECO:0000256" key="1">
    <source>
        <dbReference type="ARBA" id="ARBA00004162"/>
    </source>
</evidence>
<dbReference type="AlphaFoldDB" id="A0A1Z5IDP8"/>
<evidence type="ECO:0000256" key="4">
    <source>
        <dbReference type="ARBA" id="ARBA00022989"/>
    </source>
</evidence>
<dbReference type="EMBL" id="BCMF01000008">
    <property type="protein sequence ID" value="GAW99787.1"/>
    <property type="molecule type" value="Genomic_DNA"/>
</dbReference>
<keyword evidence="3 7" id="KW-0812">Transmembrane</keyword>
<proteinExistence type="predicted"/>
<dbReference type="RefSeq" id="WP_089109576.1">
    <property type="nucleotide sequence ID" value="NZ_BCMF01000008.1"/>
</dbReference>
<evidence type="ECO:0000256" key="7">
    <source>
        <dbReference type="SAM" id="Phobius"/>
    </source>
</evidence>
<keyword evidence="10" id="KW-1185">Reference proteome</keyword>
<feature type="compositionally biased region" description="Basic and acidic residues" evidence="6">
    <location>
        <begin position="82"/>
        <end position="97"/>
    </location>
</feature>
<feature type="region of interest" description="Disordered" evidence="6">
    <location>
        <begin position="69"/>
        <end position="97"/>
    </location>
</feature>
<reference evidence="9 10" key="1">
    <citation type="submission" date="2015-11" db="EMBL/GenBank/DDBJ databases">
        <title>Draft genome sequences of new species of the genus Lactobacillus isolated from orchardgrass silage.</title>
        <authorList>
            <person name="Tohno M."/>
            <person name="Tanizawa Y."/>
            <person name="Arita M."/>
        </authorList>
    </citation>
    <scope>NUCLEOTIDE SEQUENCE [LARGE SCALE GENOMIC DNA]</scope>
    <source>
        <strain evidence="9 10">IWT30</strain>
    </source>
</reference>
<evidence type="ECO:0000313" key="10">
    <source>
        <dbReference type="Proteomes" id="UP000198374"/>
    </source>
</evidence>
<dbReference type="InterPro" id="IPR007168">
    <property type="entry name" value="Phageshock_PspC_N"/>
</dbReference>
<dbReference type="OrthoDB" id="9815286at2"/>
<comment type="subcellular location">
    <subcellularLocation>
        <location evidence="1">Cell membrane</location>
        <topology evidence="1">Single-pass membrane protein</topology>
    </subcellularLocation>
</comment>
<dbReference type="GO" id="GO:0005886">
    <property type="term" value="C:plasma membrane"/>
    <property type="evidence" value="ECO:0007669"/>
    <property type="project" value="UniProtKB-SubCell"/>
</dbReference>
<keyword evidence="2" id="KW-1003">Cell membrane</keyword>
<evidence type="ECO:0000256" key="6">
    <source>
        <dbReference type="SAM" id="MobiDB-lite"/>
    </source>
</evidence>
<dbReference type="Proteomes" id="UP000198374">
    <property type="component" value="Unassembled WGS sequence"/>
</dbReference>
<feature type="transmembrane region" description="Helical" evidence="7">
    <location>
        <begin position="14"/>
        <end position="37"/>
    </location>
</feature>
<gene>
    <name evidence="9" type="primary">pspC</name>
    <name evidence="9" type="ORF">IWT30_01759</name>
</gene>
<feature type="transmembrane region" description="Helical" evidence="7">
    <location>
        <begin position="43"/>
        <end position="61"/>
    </location>
</feature>
<dbReference type="InterPro" id="IPR052027">
    <property type="entry name" value="PspC"/>
</dbReference>
<name>A0A1Z5IDP8_9LACO</name>
<evidence type="ECO:0000256" key="2">
    <source>
        <dbReference type="ARBA" id="ARBA00022475"/>
    </source>
</evidence>
<organism evidence="9 10">
    <name type="scientific">Secundilactobacillus mixtipabuli</name>
    <dbReference type="NCBI Taxonomy" id="1435342"/>
    <lineage>
        <taxon>Bacteria</taxon>
        <taxon>Bacillati</taxon>
        <taxon>Bacillota</taxon>
        <taxon>Bacilli</taxon>
        <taxon>Lactobacillales</taxon>
        <taxon>Lactobacillaceae</taxon>
        <taxon>Secundilactobacillus</taxon>
    </lineage>
</organism>
<keyword evidence="4 7" id="KW-1133">Transmembrane helix</keyword>
<accession>A0A1Z5IDP8</accession>